<sequence>MAGLNRVILIGNLTDDPELRYTQNGVARTRFSIAVNRRYRDREGNMQEETTFVPIVVWGPQAENCANYLGKGRSVAVDGRLRIDTFETEEGERRKVAEVIAETVQFLGGAGKPRETGENVETPPAAAAPDAPQTPQEKGGDEEGPF</sequence>
<accession>A0A1F5UTT5</accession>
<dbReference type="InterPro" id="IPR012340">
    <property type="entry name" value="NA-bd_OB-fold"/>
</dbReference>
<dbReference type="InterPro" id="IPR000424">
    <property type="entry name" value="Primosome_PriB/ssb"/>
</dbReference>
<dbReference type="AlphaFoldDB" id="A0A1F5UTT5"/>
<protein>
    <recommendedName>
        <fullName evidence="2 3">Single-stranded DNA-binding protein</fullName>
        <shortName evidence="2">SSB</shortName>
    </recommendedName>
</protein>
<comment type="caution">
    <text evidence="5">The sequence shown here is derived from an EMBL/GenBank/DDBJ whole genome shotgun (WGS) entry which is preliminary data.</text>
</comment>
<gene>
    <name evidence="5" type="ORF">A2Z21_06745</name>
</gene>
<dbReference type="PROSITE" id="PS50935">
    <property type="entry name" value="SSB"/>
    <property type="match status" value="1"/>
</dbReference>
<dbReference type="Proteomes" id="UP000179157">
    <property type="component" value="Unassembled WGS sequence"/>
</dbReference>
<evidence type="ECO:0000313" key="6">
    <source>
        <dbReference type="Proteomes" id="UP000179157"/>
    </source>
</evidence>
<dbReference type="PIRSF" id="PIRSF002070">
    <property type="entry name" value="SSB"/>
    <property type="match status" value="1"/>
</dbReference>
<organism evidence="5 6">
    <name type="scientific">Fraserbacteria sp. (strain RBG_16_55_9)</name>
    <dbReference type="NCBI Taxonomy" id="1817864"/>
    <lineage>
        <taxon>Bacteria</taxon>
        <taxon>Candidatus Fraseribacteriota</taxon>
    </lineage>
</organism>
<dbReference type="PANTHER" id="PTHR10302:SF27">
    <property type="entry name" value="SINGLE-STRANDED DNA-BINDING PROTEIN"/>
    <property type="match status" value="1"/>
</dbReference>
<dbReference type="InterPro" id="IPR011344">
    <property type="entry name" value="ssDNA-bd"/>
</dbReference>
<dbReference type="CDD" id="cd04496">
    <property type="entry name" value="SSB_OBF"/>
    <property type="match status" value="1"/>
</dbReference>
<dbReference type="SUPFAM" id="SSF50249">
    <property type="entry name" value="Nucleic acid-binding proteins"/>
    <property type="match status" value="1"/>
</dbReference>
<comment type="caution">
    <text evidence="2">Lacks conserved residue(s) required for the propagation of feature annotation.</text>
</comment>
<feature type="region of interest" description="Disordered" evidence="4">
    <location>
        <begin position="107"/>
        <end position="146"/>
    </location>
</feature>
<evidence type="ECO:0000313" key="5">
    <source>
        <dbReference type="EMBL" id="OGF54573.1"/>
    </source>
</evidence>
<evidence type="ECO:0000256" key="1">
    <source>
        <dbReference type="ARBA" id="ARBA00023125"/>
    </source>
</evidence>
<dbReference type="GO" id="GO:0006260">
    <property type="term" value="P:DNA replication"/>
    <property type="evidence" value="ECO:0007669"/>
    <property type="project" value="InterPro"/>
</dbReference>
<dbReference type="STRING" id="1817864.A2Z21_06745"/>
<dbReference type="Gene3D" id="2.40.50.140">
    <property type="entry name" value="Nucleic acid-binding proteins"/>
    <property type="match status" value="1"/>
</dbReference>
<dbReference type="GO" id="GO:0003697">
    <property type="term" value="F:single-stranded DNA binding"/>
    <property type="evidence" value="ECO:0007669"/>
    <property type="project" value="UniProtKB-UniRule"/>
</dbReference>
<dbReference type="NCBIfam" id="TIGR00621">
    <property type="entry name" value="ssb"/>
    <property type="match status" value="1"/>
</dbReference>
<name>A0A1F5UTT5_FRAXR</name>
<evidence type="ECO:0000256" key="2">
    <source>
        <dbReference type="HAMAP-Rule" id="MF_00984"/>
    </source>
</evidence>
<dbReference type="GO" id="GO:0009295">
    <property type="term" value="C:nucleoid"/>
    <property type="evidence" value="ECO:0007669"/>
    <property type="project" value="TreeGrafter"/>
</dbReference>
<keyword evidence="1 2" id="KW-0238">DNA-binding</keyword>
<reference evidence="5 6" key="1">
    <citation type="journal article" date="2016" name="Nat. Commun.">
        <title>Thousands of microbial genomes shed light on interconnected biogeochemical processes in an aquifer system.</title>
        <authorList>
            <person name="Anantharaman K."/>
            <person name="Brown C.T."/>
            <person name="Hug L.A."/>
            <person name="Sharon I."/>
            <person name="Castelle C.J."/>
            <person name="Probst A.J."/>
            <person name="Thomas B.C."/>
            <person name="Singh A."/>
            <person name="Wilkins M.J."/>
            <person name="Karaoz U."/>
            <person name="Brodie E.L."/>
            <person name="Williams K.H."/>
            <person name="Hubbard S.S."/>
            <person name="Banfield J.F."/>
        </authorList>
    </citation>
    <scope>NUCLEOTIDE SEQUENCE [LARGE SCALE GENOMIC DNA]</scope>
    <source>
        <strain evidence="6">RBG_16_55_9</strain>
    </source>
</reference>
<comment type="subunit">
    <text evidence="2">Homotetramer.</text>
</comment>
<dbReference type="HAMAP" id="MF_00984">
    <property type="entry name" value="SSB"/>
    <property type="match status" value="1"/>
</dbReference>
<dbReference type="PANTHER" id="PTHR10302">
    <property type="entry name" value="SINGLE-STRANDED DNA-BINDING PROTEIN"/>
    <property type="match status" value="1"/>
</dbReference>
<feature type="compositionally biased region" description="Low complexity" evidence="4">
    <location>
        <begin position="122"/>
        <end position="136"/>
    </location>
</feature>
<dbReference type="Pfam" id="PF00436">
    <property type="entry name" value="SSB"/>
    <property type="match status" value="1"/>
</dbReference>
<evidence type="ECO:0000256" key="3">
    <source>
        <dbReference type="PIRNR" id="PIRNR002070"/>
    </source>
</evidence>
<proteinExistence type="inferred from homology"/>
<dbReference type="EMBL" id="MFGX01000076">
    <property type="protein sequence ID" value="OGF54573.1"/>
    <property type="molecule type" value="Genomic_DNA"/>
</dbReference>
<evidence type="ECO:0000256" key="4">
    <source>
        <dbReference type="SAM" id="MobiDB-lite"/>
    </source>
</evidence>